<dbReference type="EMBL" id="SPVG01000048">
    <property type="protein sequence ID" value="TFW28716.1"/>
    <property type="molecule type" value="Genomic_DNA"/>
</dbReference>
<evidence type="ECO:0000256" key="1">
    <source>
        <dbReference type="ARBA" id="ARBA00022679"/>
    </source>
</evidence>
<gene>
    <name evidence="7" type="ORF">E4L98_05290</name>
</gene>
<dbReference type="Pfam" id="PF07495">
    <property type="entry name" value="Y_Y_Y"/>
    <property type="match status" value="1"/>
</dbReference>
<dbReference type="InterPro" id="IPR011123">
    <property type="entry name" value="Y_Y_Y"/>
</dbReference>
<dbReference type="GO" id="GO:0046983">
    <property type="term" value="F:protein dimerization activity"/>
    <property type="evidence" value="ECO:0007669"/>
    <property type="project" value="InterPro"/>
</dbReference>
<dbReference type="Pfam" id="PF02518">
    <property type="entry name" value="HATPase_c"/>
    <property type="match status" value="1"/>
</dbReference>
<feature type="region of interest" description="Disordered" evidence="4">
    <location>
        <begin position="227"/>
        <end position="253"/>
    </location>
</feature>
<dbReference type="SMART" id="SM00387">
    <property type="entry name" value="HATPase_c"/>
    <property type="match status" value="1"/>
</dbReference>
<keyword evidence="8" id="KW-1185">Reference proteome</keyword>
<dbReference type="InterPro" id="IPR036890">
    <property type="entry name" value="HATPase_C_sf"/>
</dbReference>
<dbReference type="SUPFAM" id="SSF55874">
    <property type="entry name" value="ATPase domain of HSP90 chaperone/DNA topoisomerase II/histidine kinase"/>
    <property type="match status" value="1"/>
</dbReference>
<accession>A0A4Y9SVE4</accession>
<dbReference type="PANTHER" id="PTHR24421">
    <property type="entry name" value="NITRATE/NITRITE SENSOR PROTEIN NARX-RELATED"/>
    <property type="match status" value="1"/>
</dbReference>
<dbReference type="Gene3D" id="1.20.5.1930">
    <property type="match status" value="1"/>
</dbReference>
<feature type="chain" id="PRO_5021388530" description="Histidine kinase domain-containing protein" evidence="5">
    <location>
        <begin position="19"/>
        <end position="989"/>
    </location>
</feature>
<name>A0A4Y9SVE4_9BURK</name>
<reference evidence="7 8" key="1">
    <citation type="submission" date="2019-03" db="EMBL/GenBank/DDBJ databases">
        <title>Draft Genome Sequence of Duganella callidus sp. nov., a Novel Duganella Species Isolated from Cultivated Soil.</title>
        <authorList>
            <person name="Raths R."/>
            <person name="Peta V."/>
            <person name="Bucking H."/>
        </authorList>
    </citation>
    <scope>NUCLEOTIDE SEQUENCE [LARGE SCALE GENOMIC DNA]</scope>
    <source>
        <strain evidence="7 8">DN04</strain>
    </source>
</reference>
<proteinExistence type="predicted"/>
<organism evidence="7 8">
    <name type="scientific">Duganella callida</name>
    <dbReference type="NCBI Taxonomy" id="2561932"/>
    <lineage>
        <taxon>Bacteria</taxon>
        <taxon>Pseudomonadati</taxon>
        <taxon>Pseudomonadota</taxon>
        <taxon>Betaproteobacteria</taxon>
        <taxon>Burkholderiales</taxon>
        <taxon>Oxalobacteraceae</taxon>
        <taxon>Telluria group</taxon>
        <taxon>Duganella</taxon>
    </lineage>
</organism>
<evidence type="ECO:0000256" key="2">
    <source>
        <dbReference type="ARBA" id="ARBA00022777"/>
    </source>
</evidence>
<dbReference type="SUPFAM" id="SSF63829">
    <property type="entry name" value="Calcium-dependent phosphotriesterase"/>
    <property type="match status" value="2"/>
</dbReference>
<dbReference type="InterPro" id="IPR003594">
    <property type="entry name" value="HATPase_dom"/>
</dbReference>
<feature type="domain" description="Histidine kinase" evidence="6">
    <location>
        <begin position="888"/>
        <end position="979"/>
    </location>
</feature>
<keyword evidence="3" id="KW-0902">Two-component regulatory system</keyword>
<evidence type="ECO:0000313" key="7">
    <source>
        <dbReference type="EMBL" id="TFW28716.1"/>
    </source>
</evidence>
<evidence type="ECO:0000256" key="3">
    <source>
        <dbReference type="ARBA" id="ARBA00023012"/>
    </source>
</evidence>
<dbReference type="InterPro" id="IPR050482">
    <property type="entry name" value="Sensor_HK_TwoCompSys"/>
</dbReference>
<dbReference type="InterPro" id="IPR011712">
    <property type="entry name" value="Sig_transdc_His_kin_sub3_dim/P"/>
</dbReference>
<evidence type="ECO:0000313" key="8">
    <source>
        <dbReference type="Proteomes" id="UP000297729"/>
    </source>
</evidence>
<dbReference type="RefSeq" id="WP_135200521.1">
    <property type="nucleotide sequence ID" value="NZ_SPVG01000048.1"/>
</dbReference>
<keyword evidence="2" id="KW-0418">Kinase</keyword>
<dbReference type="Gene3D" id="2.130.10.10">
    <property type="entry name" value="YVTN repeat-like/Quinoprotein amine dehydrogenase"/>
    <property type="match status" value="2"/>
</dbReference>
<comment type="caution">
    <text evidence="7">The sequence shown here is derived from an EMBL/GenBank/DDBJ whole genome shotgun (WGS) entry which is preliminary data.</text>
</comment>
<dbReference type="Gene3D" id="2.60.40.10">
    <property type="entry name" value="Immunoglobulins"/>
    <property type="match status" value="1"/>
</dbReference>
<dbReference type="OrthoDB" id="5384984at2"/>
<dbReference type="GO" id="GO:0016020">
    <property type="term" value="C:membrane"/>
    <property type="evidence" value="ECO:0007669"/>
    <property type="project" value="InterPro"/>
</dbReference>
<dbReference type="Pfam" id="PF07730">
    <property type="entry name" value="HisKA_3"/>
    <property type="match status" value="1"/>
</dbReference>
<evidence type="ECO:0000256" key="4">
    <source>
        <dbReference type="SAM" id="MobiDB-lite"/>
    </source>
</evidence>
<dbReference type="Gene3D" id="3.30.565.10">
    <property type="entry name" value="Histidine kinase-like ATPase, C-terminal domain"/>
    <property type="match status" value="1"/>
</dbReference>
<evidence type="ECO:0000256" key="5">
    <source>
        <dbReference type="SAM" id="SignalP"/>
    </source>
</evidence>
<dbReference type="InterPro" id="IPR013783">
    <property type="entry name" value="Ig-like_fold"/>
</dbReference>
<sequence length="989" mass="108847">MTPPLLAIALLLSGLLFAAPADALNAAVPLRELNHTVWSDRDGVPPDAGVLAQTRDGWLWIATKDGLHRFDGLRFERLPLARNQIHNLRALPNGDLLIGYYFDGVSVLHPDGTVEDLGPAQWSQIESPGSMDMDRAGVIWAVSLSGVHRYRNGRWETLMSGPEWHDERHNLVIDQYDRVWVGSGTRIFLLNRERDRFQPLPGAPIPGLLMHAPDGQLWAATYTTIRPVPMPPTGRPLPRRPDSNPAESRSHGQFDREGNLWLLKCPVGLCRIPRSAFADRQPVTIADHAQDRLDQYWQLSSLATSAVMEDREGNIWVATHGGLDRFRANKLVPVNIPSPSGVFSIASDTEGQLWAADSEHGLLWKVPADGPPALVRGRYVRVLGNDRNGALLLVGKREITRVYQGESSTIAVPTVNGKPADLTILGVLDDGKVLWLMSLQTGLMGLVDGQWKPRSAFNLPPRISSSATGDTGQLWLGHNDGTLHLYDNGRLSSVDIRAVGNESGIFPGSPMVVAGEYGIAVQRGQRFELLGPPRVEALRNVTGMITTANGDRWLNGAQGVVHIRSEDWEAALREPARPLRFDLIDALEGYPGRAANDNRLQTVIKSSDQLLWFRGTGGLVRMNLAAVQPNTVRPTVQLLRVETAAGAHPIAARLQLPPGTSNFSVQYTAPGLRKPEGMRFQYQLEGLDPDWQDAGSRRAAYYTNVGPGKYTFRVRAVNEDGVFSESTATLPIEIEPSTVQTWWFRSLCALTLAALMYALHKYRVRIATRQTTRQVHMRLQAGLAERERIARTLHDTFLQSVQALSLQINGVILGLPEDSEPRGRLKRILKSATYAIDEGRAQVQQLRRGSDPVLKLSQLGDYLMLAHPGATFELVQHGTPRELHPAVQEEIGEIGQEALRNAFQHAEATAVSVTIIYGADDVTLRVSDNGKGMDPRLRKPGRWGLLGMRERAQNLGTRLHLESAPGRGTTVQLQVPAAQAYPSPPQAAA</sequence>
<dbReference type="Proteomes" id="UP000297729">
    <property type="component" value="Unassembled WGS sequence"/>
</dbReference>
<feature type="signal peptide" evidence="5">
    <location>
        <begin position="1"/>
        <end position="18"/>
    </location>
</feature>
<dbReference type="GO" id="GO:0000155">
    <property type="term" value="F:phosphorelay sensor kinase activity"/>
    <property type="evidence" value="ECO:0007669"/>
    <property type="project" value="InterPro"/>
</dbReference>
<keyword evidence="5" id="KW-0732">Signal</keyword>
<dbReference type="PANTHER" id="PTHR24421:SF62">
    <property type="entry name" value="SENSORY TRANSDUCTION HISTIDINE KINASE"/>
    <property type="match status" value="1"/>
</dbReference>
<evidence type="ECO:0000259" key="6">
    <source>
        <dbReference type="PROSITE" id="PS50109"/>
    </source>
</evidence>
<keyword evidence="1" id="KW-0808">Transferase</keyword>
<dbReference type="AlphaFoldDB" id="A0A4Y9SVE4"/>
<dbReference type="InterPro" id="IPR015943">
    <property type="entry name" value="WD40/YVTN_repeat-like_dom_sf"/>
</dbReference>
<protein>
    <recommendedName>
        <fullName evidence="6">Histidine kinase domain-containing protein</fullName>
    </recommendedName>
</protein>
<dbReference type="InterPro" id="IPR005467">
    <property type="entry name" value="His_kinase_dom"/>
</dbReference>
<dbReference type="PROSITE" id="PS50109">
    <property type="entry name" value="HIS_KIN"/>
    <property type="match status" value="1"/>
</dbReference>
<dbReference type="CDD" id="cd16917">
    <property type="entry name" value="HATPase_UhpB-NarQ-NarX-like"/>
    <property type="match status" value="1"/>
</dbReference>